<dbReference type="PROSITE" id="PS51525">
    <property type="entry name" value="NET"/>
    <property type="match status" value="1"/>
</dbReference>
<evidence type="ECO:0000256" key="2">
    <source>
        <dbReference type="ARBA" id="ARBA00023163"/>
    </source>
</evidence>
<evidence type="ECO:0000259" key="3">
    <source>
        <dbReference type="PROSITE" id="PS51525"/>
    </source>
</evidence>
<sequence length="459" mass="50454">MSEASKSLGGHERVGPDYFGYYSSEVVNLLSQDEDVLSVATDASEVPQNKCGEGKENNAVDSNGNCSGELFSDGIGAGLSDLKKDRLRSLLRQSVTTLSSEVDEVVDPVFAIHQLQSKQRSKKQTLDHTAVASNNAQHIPCKKSKILSPPSSASLHEQFSDVNPTCSTEVNDDLQFLLENDSVEVQEMVKNCANELNGTLEYMEKQLEVLLDAVTSKCRPMTLGERQQLQRMIQKLPAKNLDRIAEIICRSRPTEQPNCDKIFVDLEKEDNATLWRLYYYVEAVEKAKTLSCTPEGTIGISHGANPLAIKLCALTGLLNDDHSTGMGPNNCDKAPHSFADIAPFDRDTMTRHCPIRFRHVIMLDGSDLSFLQDQRFIVLPCGDNDDGFNVENQLESISILFNSGSVLIFGSNSLPINDCWGTRDRSLKIAVGFGVLGNYCEGRSFLPSLPALSPSVKTV</sequence>
<dbReference type="AlphaFoldDB" id="A0A445ALW7"/>
<dbReference type="PANTHER" id="PTHR45926">
    <property type="entry name" value="OSJNBA0053K19.4 PROTEIN"/>
    <property type="match status" value="1"/>
</dbReference>
<keyword evidence="5" id="KW-1185">Reference proteome</keyword>
<dbReference type="InterPro" id="IPR038336">
    <property type="entry name" value="NET_sf"/>
</dbReference>
<dbReference type="Proteomes" id="UP000289738">
    <property type="component" value="Chromosome B01"/>
</dbReference>
<comment type="caution">
    <text evidence="4">The sequence shown here is derived from an EMBL/GenBank/DDBJ whole genome shotgun (WGS) entry which is preliminary data.</text>
</comment>
<evidence type="ECO:0000313" key="4">
    <source>
        <dbReference type="EMBL" id="RYR27442.1"/>
    </source>
</evidence>
<name>A0A445ALW7_ARAHY</name>
<dbReference type="Gene3D" id="1.20.1270.220">
    <property type="match status" value="1"/>
</dbReference>
<proteinExistence type="predicted"/>
<dbReference type="STRING" id="3818.A0A445ALW7"/>
<keyword evidence="2" id="KW-0804">Transcription</keyword>
<dbReference type="EMBL" id="SDMP01000011">
    <property type="protein sequence ID" value="RYR27442.1"/>
    <property type="molecule type" value="Genomic_DNA"/>
</dbReference>
<keyword evidence="1" id="KW-0805">Transcription regulation</keyword>
<protein>
    <recommendedName>
        <fullName evidence="3">NET domain-containing protein</fullName>
    </recommendedName>
</protein>
<evidence type="ECO:0000313" key="5">
    <source>
        <dbReference type="Proteomes" id="UP000289738"/>
    </source>
</evidence>
<gene>
    <name evidence="4" type="ORF">Ahy_B01g051472</name>
</gene>
<accession>A0A445ALW7</accession>
<dbReference type="InterPro" id="IPR027353">
    <property type="entry name" value="NET_dom"/>
</dbReference>
<reference evidence="4 5" key="1">
    <citation type="submission" date="2019-01" db="EMBL/GenBank/DDBJ databases">
        <title>Sequencing of cultivated peanut Arachis hypogaea provides insights into genome evolution and oil improvement.</title>
        <authorList>
            <person name="Chen X."/>
        </authorList>
    </citation>
    <scope>NUCLEOTIDE SEQUENCE [LARGE SCALE GENOMIC DNA]</scope>
    <source>
        <strain evidence="5">cv. Fuhuasheng</strain>
        <tissue evidence="4">Leaves</tissue>
    </source>
</reference>
<organism evidence="4 5">
    <name type="scientific">Arachis hypogaea</name>
    <name type="common">Peanut</name>
    <dbReference type="NCBI Taxonomy" id="3818"/>
    <lineage>
        <taxon>Eukaryota</taxon>
        <taxon>Viridiplantae</taxon>
        <taxon>Streptophyta</taxon>
        <taxon>Embryophyta</taxon>
        <taxon>Tracheophyta</taxon>
        <taxon>Spermatophyta</taxon>
        <taxon>Magnoliopsida</taxon>
        <taxon>eudicotyledons</taxon>
        <taxon>Gunneridae</taxon>
        <taxon>Pentapetalae</taxon>
        <taxon>rosids</taxon>
        <taxon>fabids</taxon>
        <taxon>Fabales</taxon>
        <taxon>Fabaceae</taxon>
        <taxon>Papilionoideae</taxon>
        <taxon>50 kb inversion clade</taxon>
        <taxon>dalbergioids sensu lato</taxon>
        <taxon>Dalbergieae</taxon>
        <taxon>Pterocarpus clade</taxon>
        <taxon>Arachis</taxon>
    </lineage>
</organism>
<feature type="domain" description="NET" evidence="3">
    <location>
        <begin position="211"/>
        <end position="292"/>
    </location>
</feature>
<dbReference type="Pfam" id="PF17035">
    <property type="entry name" value="BET"/>
    <property type="match status" value="1"/>
</dbReference>
<evidence type="ECO:0000256" key="1">
    <source>
        <dbReference type="ARBA" id="ARBA00023015"/>
    </source>
</evidence>